<dbReference type="PANTHER" id="PTHR14559:SF4">
    <property type="entry name" value="CASPASE RECRUITMENT DOMAIN-CONTAINING PROTEIN 11"/>
    <property type="match status" value="1"/>
</dbReference>
<feature type="region of interest" description="Disordered" evidence="4">
    <location>
        <begin position="436"/>
        <end position="486"/>
    </location>
</feature>
<dbReference type="Gene3D" id="2.30.42.10">
    <property type="match status" value="1"/>
</dbReference>
<dbReference type="InterPro" id="IPR001478">
    <property type="entry name" value="PDZ"/>
</dbReference>
<dbReference type="FunFam" id="3.40.50.300:FF:000770">
    <property type="entry name" value="Caspase recruitment domain family, member 11"/>
    <property type="match status" value="1"/>
</dbReference>
<organism evidence="8 9">
    <name type="scientific">Albula goreensis</name>
    <dbReference type="NCBI Taxonomy" id="1534307"/>
    <lineage>
        <taxon>Eukaryota</taxon>
        <taxon>Metazoa</taxon>
        <taxon>Chordata</taxon>
        <taxon>Craniata</taxon>
        <taxon>Vertebrata</taxon>
        <taxon>Euteleostomi</taxon>
        <taxon>Actinopterygii</taxon>
        <taxon>Neopterygii</taxon>
        <taxon>Teleostei</taxon>
        <taxon>Albuliformes</taxon>
        <taxon>Albulidae</taxon>
        <taxon>Albula</taxon>
    </lineage>
</organism>
<dbReference type="Gene3D" id="1.10.533.10">
    <property type="entry name" value="Death Domain, Fas"/>
    <property type="match status" value="1"/>
</dbReference>
<keyword evidence="2 3" id="KW-0175">Coiled coil</keyword>
<evidence type="ECO:0000259" key="6">
    <source>
        <dbReference type="PROSITE" id="PS50106"/>
    </source>
</evidence>
<evidence type="ECO:0000256" key="1">
    <source>
        <dbReference type="ARBA" id="ARBA00022553"/>
    </source>
</evidence>
<protein>
    <recommendedName>
        <fullName evidence="10">Caspase recruitment domain-containing protein 11</fullName>
    </recommendedName>
</protein>
<evidence type="ECO:0000259" key="5">
    <source>
        <dbReference type="PROSITE" id="PS50052"/>
    </source>
</evidence>
<dbReference type="OrthoDB" id="8868836at2759"/>
<evidence type="ECO:0000256" key="3">
    <source>
        <dbReference type="SAM" id="Coils"/>
    </source>
</evidence>
<dbReference type="PROSITE" id="PS50209">
    <property type="entry name" value="CARD"/>
    <property type="match status" value="1"/>
</dbReference>
<dbReference type="PANTHER" id="PTHR14559">
    <property type="entry name" value="CASPASE RECRUITMENT DOMAIN FAMILY"/>
    <property type="match status" value="1"/>
</dbReference>
<dbReference type="CDD" id="cd06736">
    <property type="entry name" value="PDZ_CARD11_CARD14-like"/>
    <property type="match status" value="1"/>
</dbReference>
<feature type="domain" description="CARD" evidence="7">
    <location>
        <begin position="12"/>
        <end position="104"/>
    </location>
</feature>
<feature type="domain" description="PDZ" evidence="6">
    <location>
        <begin position="679"/>
        <end position="754"/>
    </location>
</feature>
<dbReference type="PROSITE" id="PS50106">
    <property type="entry name" value="PDZ"/>
    <property type="match status" value="1"/>
</dbReference>
<accession>A0A8T3DH07</accession>
<dbReference type="Pfam" id="PF00619">
    <property type="entry name" value="CARD"/>
    <property type="match status" value="1"/>
</dbReference>
<dbReference type="GO" id="GO:0050700">
    <property type="term" value="F:CARD domain binding"/>
    <property type="evidence" value="ECO:0007669"/>
    <property type="project" value="TreeGrafter"/>
</dbReference>
<evidence type="ECO:0008006" key="10">
    <source>
        <dbReference type="Google" id="ProtNLM"/>
    </source>
</evidence>
<reference evidence="8" key="1">
    <citation type="submission" date="2021-01" db="EMBL/GenBank/DDBJ databases">
        <authorList>
            <person name="Zahm M."/>
            <person name="Roques C."/>
            <person name="Cabau C."/>
            <person name="Klopp C."/>
            <person name="Donnadieu C."/>
            <person name="Jouanno E."/>
            <person name="Lampietro C."/>
            <person name="Louis A."/>
            <person name="Herpin A."/>
            <person name="Echchiki A."/>
            <person name="Berthelot C."/>
            <person name="Parey E."/>
            <person name="Roest-Crollius H."/>
            <person name="Braasch I."/>
            <person name="Postlethwait J."/>
            <person name="Bobe J."/>
            <person name="Montfort J."/>
            <person name="Bouchez O."/>
            <person name="Begum T."/>
            <person name="Mejri S."/>
            <person name="Adams A."/>
            <person name="Chen W.-J."/>
            <person name="Guiguen Y."/>
        </authorList>
    </citation>
    <scope>NUCLEOTIDE SEQUENCE</scope>
    <source>
        <tissue evidence="8">Blood</tissue>
    </source>
</reference>
<feature type="compositionally biased region" description="Low complexity" evidence="4">
    <location>
        <begin position="527"/>
        <end position="544"/>
    </location>
</feature>
<feature type="region of interest" description="Disordered" evidence="4">
    <location>
        <begin position="864"/>
        <end position="884"/>
    </location>
</feature>
<dbReference type="AlphaFoldDB" id="A0A8T3DH07"/>
<feature type="region of interest" description="Disordered" evidence="4">
    <location>
        <begin position="604"/>
        <end position="627"/>
    </location>
</feature>
<dbReference type="InterPro" id="IPR008144">
    <property type="entry name" value="Guanylate_kin-like_dom"/>
</dbReference>
<name>A0A8T3DH07_9TELE</name>
<evidence type="ECO:0000313" key="9">
    <source>
        <dbReference type="Proteomes" id="UP000829720"/>
    </source>
</evidence>
<proteinExistence type="predicted"/>
<dbReference type="InterPro" id="IPR001315">
    <property type="entry name" value="CARD"/>
</dbReference>
<feature type="compositionally biased region" description="Acidic residues" evidence="4">
    <location>
        <begin position="465"/>
        <end position="474"/>
    </location>
</feature>
<keyword evidence="1" id="KW-0597">Phosphoprotein</keyword>
<dbReference type="SUPFAM" id="SSF52540">
    <property type="entry name" value="P-loop containing nucleoside triphosphate hydrolases"/>
    <property type="match status" value="1"/>
</dbReference>
<feature type="domain" description="Guanylate kinase-like" evidence="5">
    <location>
        <begin position="976"/>
        <end position="1124"/>
    </location>
</feature>
<feature type="compositionally biased region" description="Low complexity" evidence="4">
    <location>
        <begin position="611"/>
        <end position="625"/>
    </location>
</feature>
<dbReference type="Proteomes" id="UP000829720">
    <property type="component" value="Unassembled WGS sequence"/>
</dbReference>
<sequence>MESGCSDAVRDEEEVLWEKVESNRNILSRYINPNKLTPYLRQCKVIDEQDEDEVLNSHMLVSKVNRAGRLLDILHTKGQRGYVVFLESLEFYYPDLYKLMTGKEPTRRFSTIVVEEGHEGLTQFLMNEVIKLQQQAKDKDVQRVAILGKHRTLEDEHKKLRLANQELLAFQERYNKMKEERNNCNDELMKVKDDNYNLAMRYAQLSEEKNMAVMRSRDLQLEIDQLKHNLNKVEEECKMERKQSLKLKNDIENRPRREQIFELERENEMLKMKVQELQSIIQPGKQVLPDSEKAILDILEHDRQEALEDRQELVNRLYNLHEEVRQAEELRDKYLEEKEDLELKCSTLVKDCEMYKNRMNTIMIQLEEVERERDQAFRARDEAQNQFSQCLVDKDKYRKQIRELEERSDELHIEIVRKEAKIVNLESKLRRLSKENGLDQSLPRDIPSTIISQTFGQPDPKKDEQFDDSGDESPDDNKFFLPEPRLRRRPNLKGLQIRSKSPVSAPKVIDFQAQIHTNGELSDAHSTDTNSFTTNSTTTPITPTGEFINKHLLRFRNDSIMSTLPEPPGNDSIVRRNKEGEDTLPRSLYDFDCDSGDNMELCDEDADRFSHGPPSIHSSSSSHQSEGVELDLEQVNNIFRKFSLERPFRPSLTSFTRISSTLRPVQDLSLPGDSFLSEVTLIGGNASGIFISYIQPGSHAEKVGLREGHHLLLLEGCVHGENQSVPLDTCTKEEAHWTLQRCSGLIKLHFRANKDGYRKLQREMEEGTLVSGDSFYIRLNLNLSSHWDCCSMSARCDEIVHVLDTMHQGRSEWLCARVDTFVDKDLEKGTIPSYSRAQQLLLVKIQRLMYRGSQDETNSLRGLKNTLQPEESPPPPDPKSSPRLSRASFFIGQILQFVSRTENKYKRMNSNERVRVVNGGSTTLPRPGCENSDTDGDLSKSLNLIPYSPVTPYRSQRKRPVLFAPNILAKTIVQKFLNLGGAMEFNICKPDILSREEFLMKQKIEPIIYSKEKHGSTYECITPENIEAVAAKNKHCLLEVGLSCTKDLLRREIYPIIIFIKVSEKNIKKLRRLQLKVDPEDDFLRTCRLKEKELDSLPCLYTSVEPDSWNGVEDLLKVIKDKILEEQKKTVWVEQEAL</sequence>
<dbReference type="FunFam" id="1.10.533.10:FF:000003">
    <property type="entry name" value="Caspase recruitment domain family, member 11"/>
    <property type="match status" value="1"/>
</dbReference>
<dbReference type="FunFam" id="2.30.42.10:FF:000285">
    <property type="entry name" value="Caspase recruitment domain family, member 11"/>
    <property type="match status" value="1"/>
</dbReference>
<dbReference type="SUPFAM" id="SSF47986">
    <property type="entry name" value="DEATH domain"/>
    <property type="match status" value="1"/>
</dbReference>
<comment type="caution">
    <text evidence="8">The sequence shown here is derived from an EMBL/GenBank/DDBJ whole genome shotgun (WGS) entry which is preliminary data.</text>
</comment>
<dbReference type="InterPro" id="IPR027417">
    <property type="entry name" value="P-loop_NTPase"/>
</dbReference>
<evidence type="ECO:0000256" key="4">
    <source>
        <dbReference type="SAM" id="MobiDB-lite"/>
    </source>
</evidence>
<evidence type="ECO:0000313" key="8">
    <source>
        <dbReference type="EMBL" id="KAI1896151.1"/>
    </source>
</evidence>
<dbReference type="GO" id="GO:0005737">
    <property type="term" value="C:cytoplasm"/>
    <property type="evidence" value="ECO:0007669"/>
    <property type="project" value="TreeGrafter"/>
</dbReference>
<dbReference type="Gene3D" id="2.30.30.40">
    <property type="entry name" value="SH3 Domains"/>
    <property type="match status" value="1"/>
</dbReference>
<feature type="region of interest" description="Disordered" evidence="4">
    <location>
        <begin position="521"/>
        <end position="544"/>
    </location>
</feature>
<evidence type="ECO:0000256" key="2">
    <source>
        <dbReference type="ARBA" id="ARBA00023054"/>
    </source>
</evidence>
<dbReference type="SUPFAM" id="SSF50156">
    <property type="entry name" value="PDZ domain-like"/>
    <property type="match status" value="1"/>
</dbReference>
<dbReference type="EMBL" id="JAERUA010000008">
    <property type="protein sequence ID" value="KAI1896151.1"/>
    <property type="molecule type" value="Genomic_DNA"/>
</dbReference>
<keyword evidence="9" id="KW-1185">Reference proteome</keyword>
<feature type="coiled-coil region" evidence="3">
    <location>
        <begin position="153"/>
        <end position="435"/>
    </location>
</feature>
<dbReference type="Gene3D" id="3.40.50.300">
    <property type="entry name" value="P-loop containing nucleotide triphosphate hydrolases"/>
    <property type="match status" value="1"/>
</dbReference>
<dbReference type="GO" id="GO:0042981">
    <property type="term" value="P:regulation of apoptotic process"/>
    <property type="evidence" value="ECO:0007669"/>
    <property type="project" value="InterPro"/>
</dbReference>
<gene>
    <name evidence="8" type="ORF">AGOR_G00091850</name>
</gene>
<dbReference type="InterPro" id="IPR036034">
    <property type="entry name" value="PDZ_sf"/>
</dbReference>
<evidence type="ECO:0000259" key="7">
    <source>
        <dbReference type="PROSITE" id="PS50209"/>
    </source>
</evidence>
<dbReference type="PROSITE" id="PS50052">
    <property type="entry name" value="GUANYLATE_KINASE_2"/>
    <property type="match status" value="1"/>
</dbReference>
<dbReference type="InterPro" id="IPR011029">
    <property type="entry name" value="DEATH-like_dom_sf"/>
</dbReference>